<dbReference type="EMBL" id="CATIWC010000326">
    <property type="protein sequence ID" value="CAI8582996.1"/>
    <property type="molecule type" value="Genomic_DNA"/>
</dbReference>
<organism evidence="2 3">
    <name type="scientific">Vicia faba</name>
    <name type="common">Broad bean</name>
    <name type="synonym">Faba vulgaris</name>
    <dbReference type="NCBI Taxonomy" id="3906"/>
    <lineage>
        <taxon>Eukaryota</taxon>
        <taxon>Viridiplantae</taxon>
        <taxon>Streptophyta</taxon>
        <taxon>Embryophyta</taxon>
        <taxon>Tracheophyta</taxon>
        <taxon>Spermatophyta</taxon>
        <taxon>Magnoliopsida</taxon>
        <taxon>eudicotyledons</taxon>
        <taxon>Gunneridae</taxon>
        <taxon>Pentapetalae</taxon>
        <taxon>rosids</taxon>
        <taxon>fabids</taxon>
        <taxon>Fabales</taxon>
        <taxon>Fabaceae</taxon>
        <taxon>Papilionoideae</taxon>
        <taxon>50 kb inversion clade</taxon>
        <taxon>NPAAA clade</taxon>
        <taxon>Hologalegina</taxon>
        <taxon>IRL clade</taxon>
        <taxon>Fabeae</taxon>
        <taxon>Vicia</taxon>
    </lineage>
</organism>
<reference evidence="2 3" key="1">
    <citation type="submission" date="2023-01" db="EMBL/GenBank/DDBJ databases">
        <authorList>
            <person name="Kreplak J."/>
        </authorList>
    </citation>
    <scope>NUCLEOTIDE SEQUENCE [LARGE SCALE GENOMIC DNA]</scope>
</reference>
<dbReference type="AlphaFoldDB" id="A0AAV0YAP5"/>
<feature type="region of interest" description="Disordered" evidence="1">
    <location>
        <begin position="146"/>
        <end position="180"/>
    </location>
</feature>
<dbReference type="PANTHER" id="PTHR31286">
    <property type="entry name" value="GLYCINE-RICH CELL WALL STRUCTURAL PROTEIN 1.8-LIKE"/>
    <property type="match status" value="1"/>
</dbReference>
<comment type="caution">
    <text evidence="2">The sequence shown here is derived from an EMBL/GenBank/DDBJ whole genome shotgun (WGS) entry which is preliminary data.</text>
</comment>
<proteinExistence type="predicted"/>
<name>A0AAV0YAP5_VICFA</name>
<keyword evidence="3" id="KW-1185">Reference proteome</keyword>
<evidence type="ECO:0000313" key="3">
    <source>
        <dbReference type="Proteomes" id="UP001157006"/>
    </source>
</evidence>
<gene>
    <name evidence="2" type="ORF">VFH_U006840</name>
</gene>
<accession>A0AAV0YAP5</accession>
<dbReference type="PANTHER" id="PTHR31286:SF165">
    <property type="entry name" value="DUF4283 DOMAIN-CONTAINING PROTEIN"/>
    <property type="match status" value="1"/>
</dbReference>
<sequence>MEPIEFEGSGGNSEEDVDTSTEGAIDGTVEREIVDFMKANEECTNGINKGQVGKPLMTNKATKLREKVNFPRVLVEVSIEKEFPDKIQFEDERNRIIEVMIGYEWKPEKCNHCQGVEGDDGFQLVNKGVKAKDRFKEKLQGVISTNPFQALSGNEEGESSKTQEENAKRGGEGEPPLTNV</sequence>
<protein>
    <submittedName>
        <fullName evidence="2">Uncharacterized protein</fullName>
    </submittedName>
</protein>
<dbReference type="InterPro" id="IPR040256">
    <property type="entry name" value="At4g02000-like"/>
</dbReference>
<feature type="compositionally biased region" description="Basic and acidic residues" evidence="1">
    <location>
        <begin position="158"/>
        <end position="172"/>
    </location>
</feature>
<feature type="region of interest" description="Disordered" evidence="1">
    <location>
        <begin position="1"/>
        <end position="26"/>
    </location>
</feature>
<evidence type="ECO:0000313" key="2">
    <source>
        <dbReference type="EMBL" id="CAI8582996.1"/>
    </source>
</evidence>
<dbReference type="Proteomes" id="UP001157006">
    <property type="component" value="Unassembled WGS sequence"/>
</dbReference>
<evidence type="ECO:0000256" key="1">
    <source>
        <dbReference type="SAM" id="MobiDB-lite"/>
    </source>
</evidence>